<organism evidence="3 4">
    <name type="scientific">Butyrivibrio fibrisolvens</name>
    <dbReference type="NCBI Taxonomy" id="831"/>
    <lineage>
        <taxon>Bacteria</taxon>
        <taxon>Bacillati</taxon>
        <taxon>Bacillota</taxon>
        <taxon>Clostridia</taxon>
        <taxon>Lachnospirales</taxon>
        <taxon>Lachnospiraceae</taxon>
        <taxon>Butyrivibrio</taxon>
    </lineage>
</organism>
<dbReference type="EMBL" id="NXNG01000001">
    <property type="protein sequence ID" value="PWT26414.1"/>
    <property type="molecule type" value="Genomic_DNA"/>
</dbReference>
<dbReference type="Proteomes" id="UP000245488">
    <property type="component" value="Chromosome"/>
</dbReference>
<dbReference type="InterPro" id="IPR025420">
    <property type="entry name" value="DUF4143"/>
</dbReference>
<sequence>MIKREKYIAPIRSFYDSDLIKIITGVRRCGKSEILKQIKSEIADKSDNVIFLNFEDRIVTEQIQEWKDIVAYVENNRKNGFCYVFLDEVQEIDDWQNACKTLRLRDCSVFITGSNSKLLSKEFTNELSGRYVSFRIRPFIYKEILEYAKELGREIPISDYLIWGGFPKRLEFQGEEELRIYLSDLDRTIVENDIINRYNIQKSGEFRKVASFVLISNSRVYSAKAIADYMKGNNNKCSSNTVQKWIYYLSEAYIIDQADRYSKKAKKVLENSHKLYNCDVALNSIRCVNNRYDLTHNLENVVYNELIYMGYKVSVYDNNGREIDFLAENGNYRYFIQVAYSVAEDKAYQREMSAFNGLNQVDTKILITNDDIDYSTSNVKHIKLKDFLLMENLEK</sequence>
<dbReference type="SUPFAM" id="SSF52540">
    <property type="entry name" value="P-loop containing nucleoside triphosphate hydrolases"/>
    <property type="match status" value="1"/>
</dbReference>
<evidence type="ECO:0000259" key="1">
    <source>
        <dbReference type="Pfam" id="PF13173"/>
    </source>
</evidence>
<dbReference type="Gene3D" id="3.40.50.300">
    <property type="entry name" value="P-loop containing nucleotide triphosphate hydrolases"/>
    <property type="match status" value="1"/>
</dbReference>
<dbReference type="SUPFAM" id="SSF52980">
    <property type="entry name" value="Restriction endonuclease-like"/>
    <property type="match status" value="1"/>
</dbReference>
<evidence type="ECO:0000313" key="4">
    <source>
        <dbReference type="Proteomes" id="UP000245488"/>
    </source>
</evidence>
<name>A0A317FXH3_BUTFI</name>
<dbReference type="InterPro" id="IPR041682">
    <property type="entry name" value="AAA_14"/>
</dbReference>
<dbReference type="PANTHER" id="PTHR33295">
    <property type="entry name" value="ATPASE"/>
    <property type="match status" value="1"/>
</dbReference>
<dbReference type="PANTHER" id="PTHR33295:SF18">
    <property type="entry name" value="AAA+ ATPASE DOMAIN-CONTAINING PROTEIN"/>
    <property type="match status" value="1"/>
</dbReference>
<dbReference type="Pfam" id="PF13635">
    <property type="entry name" value="DUF4143"/>
    <property type="match status" value="1"/>
</dbReference>
<dbReference type="Pfam" id="PF13173">
    <property type="entry name" value="AAA_14"/>
    <property type="match status" value="1"/>
</dbReference>
<reference evidence="3 4" key="1">
    <citation type="submission" date="2017-09" db="EMBL/GenBank/DDBJ databases">
        <title>High-quality draft genome sequence of Butyrivibrio fibrisolvens INBov1, isolated from cow rumen.</title>
        <authorList>
            <person name="Rodriguez Hernaez J."/>
            <person name="Rivarola M."/>
            <person name="Paniego N."/>
            <person name="Cravero S."/>
            <person name="Ceron Cucchi M."/>
            <person name="Martinez M.C."/>
        </authorList>
    </citation>
    <scope>NUCLEOTIDE SEQUENCE [LARGE SCALE GENOMIC DNA]</scope>
    <source>
        <strain evidence="3 4">INBov1</strain>
    </source>
</reference>
<keyword evidence="4" id="KW-1185">Reference proteome</keyword>
<evidence type="ECO:0000259" key="2">
    <source>
        <dbReference type="Pfam" id="PF13635"/>
    </source>
</evidence>
<accession>A0A317FXH3</accession>
<evidence type="ECO:0008006" key="5">
    <source>
        <dbReference type="Google" id="ProtNLM"/>
    </source>
</evidence>
<dbReference type="InterPro" id="IPR027417">
    <property type="entry name" value="P-loop_NTPase"/>
</dbReference>
<feature type="domain" description="DUF4143" evidence="2">
    <location>
        <begin position="191"/>
        <end position="340"/>
    </location>
</feature>
<feature type="domain" description="AAA" evidence="1">
    <location>
        <begin position="20"/>
        <end position="145"/>
    </location>
</feature>
<dbReference type="RefSeq" id="WP_110072239.1">
    <property type="nucleotide sequence ID" value="NZ_CM009896.1"/>
</dbReference>
<gene>
    <name evidence="3" type="ORF">CPT75_04395</name>
</gene>
<comment type="caution">
    <text evidence="3">The sequence shown here is derived from an EMBL/GenBank/DDBJ whole genome shotgun (WGS) entry which is preliminary data.</text>
</comment>
<evidence type="ECO:0000313" key="3">
    <source>
        <dbReference type="EMBL" id="PWT26414.1"/>
    </source>
</evidence>
<dbReference type="AlphaFoldDB" id="A0A317FXH3"/>
<dbReference type="InterPro" id="IPR011335">
    <property type="entry name" value="Restrct_endonuc-II-like"/>
</dbReference>
<proteinExistence type="predicted"/>
<protein>
    <recommendedName>
        <fullName evidence="5">ATPase</fullName>
    </recommendedName>
</protein>